<comment type="caution">
    <text evidence="2">The sequence shown here is derived from an EMBL/GenBank/DDBJ whole genome shotgun (WGS) entry which is preliminary data.</text>
</comment>
<dbReference type="Gene3D" id="3.10.100.10">
    <property type="entry name" value="Mannose-Binding Protein A, subunit A"/>
    <property type="match status" value="1"/>
</dbReference>
<evidence type="ECO:0000313" key="3">
    <source>
        <dbReference type="Proteomes" id="UP000297641"/>
    </source>
</evidence>
<reference evidence="2 3" key="1">
    <citation type="journal article" date="2019" name="PLoS Negl. Trop. Dis.">
        <title>Revisiting the worldwide diversity of Leptospira species in the environment.</title>
        <authorList>
            <person name="Vincent A.T."/>
            <person name="Schiettekatte O."/>
            <person name="Bourhy P."/>
            <person name="Veyrier F.J."/>
            <person name="Picardeau M."/>
        </authorList>
    </citation>
    <scope>NUCLEOTIDE SEQUENCE [LARGE SCALE GENOMIC DNA]</scope>
    <source>
        <strain evidence="2 3">201800273</strain>
    </source>
</reference>
<accession>A0A7I0HTV9</accession>
<organism evidence="2 3">
    <name type="scientific">Leptospira bouyouniensis</name>
    <dbReference type="NCBI Taxonomy" id="2484911"/>
    <lineage>
        <taxon>Bacteria</taxon>
        <taxon>Pseudomonadati</taxon>
        <taxon>Spirochaetota</taxon>
        <taxon>Spirochaetia</taxon>
        <taxon>Leptospirales</taxon>
        <taxon>Leptospiraceae</taxon>
        <taxon>Leptospira</taxon>
    </lineage>
</organism>
<dbReference type="EMBL" id="RQFT01000007">
    <property type="protein sequence ID" value="TGL07256.1"/>
    <property type="molecule type" value="Genomic_DNA"/>
</dbReference>
<dbReference type="Pfam" id="PF07588">
    <property type="entry name" value="DUF1554"/>
    <property type="match status" value="1"/>
</dbReference>
<dbReference type="AlphaFoldDB" id="A0A7I0HTV9"/>
<name>A0A7I0HTV9_9LEPT</name>
<gene>
    <name evidence="2" type="ORF">EHQ43_07515</name>
</gene>
<feature type="domain" description="DUF1554" evidence="1">
    <location>
        <begin position="195"/>
        <end position="323"/>
    </location>
</feature>
<dbReference type="InterPro" id="IPR011448">
    <property type="entry name" value="DUF1554"/>
</dbReference>
<proteinExistence type="predicted"/>
<protein>
    <submittedName>
        <fullName evidence="2">DUF1554 domain-containing protein</fullName>
    </submittedName>
</protein>
<dbReference type="InterPro" id="IPR016187">
    <property type="entry name" value="CTDL_fold"/>
</dbReference>
<dbReference type="RefSeq" id="WP_135770565.1">
    <property type="nucleotide sequence ID" value="NZ_RQFT01000007.1"/>
</dbReference>
<sequence length="345" mass="37583">MDEHNYFSFFLRVRRFIVFFSLFGLVLCKNESFNNTCDIESKSYFETSIILNVTGQKIHPCYTGFQIVNQPGINLSHNFLSLTEAGGTSSNGSSFVVGMFLGTEPKEDVNVQVIVNNPSYVFVSQTSFVFNKSNWNQIRNINITAVNDVVINGTHSTLIRFVPTSNDTSFRIDEKVLQVDIEDNDKIIFVTSVGQPGTFGGVSGVDNVCQTNANCPSGKVCKAMVGDNFSSLRRASVTANVGDGQIDWVIKPNASYYRTNRTDLVATSNNVSLFTFNLNFAVSGTSATAWTGLNPNWTNNGNDCSGWTASGSSGYGGDTGSVTSSSIGFNTFTCNSSLQLYCVEQ</sequence>
<dbReference type="InterPro" id="IPR016186">
    <property type="entry name" value="C-type_lectin-like/link_sf"/>
</dbReference>
<dbReference type="Proteomes" id="UP000297641">
    <property type="component" value="Unassembled WGS sequence"/>
</dbReference>
<dbReference type="SUPFAM" id="SSF56436">
    <property type="entry name" value="C-type lectin-like"/>
    <property type="match status" value="1"/>
</dbReference>
<evidence type="ECO:0000259" key="1">
    <source>
        <dbReference type="Pfam" id="PF07588"/>
    </source>
</evidence>
<evidence type="ECO:0000313" key="2">
    <source>
        <dbReference type="EMBL" id="TGL07256.1"/>
    </source>
</evidence>